<evidence type="ECO:0000256" key="1">
    <source>
        <dbReference type="ARBA" id="ARBA00008416"/>
    </source>
</evidence>
<keyword evidence="2" id="KW-0408">Iron</keyword>
<dbReference type="PIRSF" id="PIRSF006232">
    <property type="entry name" value="Pirin"/>
    <property type="match status" value="1"/>
</dbReference>
<comment type="caution">
    <text evidence="7">The sequence shown here is derived from an EMBL/GenBank/DDBJ whole genome shotgun (WGS) entry which is preliminary data.</text>
</comment>
<dbReference type="RefSeq" id="WP_135943265.1">
    <property type="nucleotide sequence ID" value="NZ_BMEI01000001.1"/>
</dbReference>
<dbReference type="Pfam" id="PF05726">
    <property type="entry name" value="Pirin_C"/>
    <property type="match status" value="1"/>
</dbReference>
<feature type="compositionally biased region" description="Pro residues" evidence="4">
    <location>
        <begin position="296"/>
        <end position="305"/>
    </location>
</feature>
<evidence type="ECO:0000259" key="5">
    <source>
        <dbReference type="Pfam" id="PF02678"/>
    </source>
</evidence>
<evidence type="ECO:0000259" key="6">
    <source>
        <dbReference type="Pfam" id="PF05726"/>
    </source>
</evidence>
<feature type="binding site" evidence="2">
    <location>
        <position position="105"/>
    </location>
    <ligand>
        <name>Fe cation</name>
        <dbReference type="ChEBI" id="CHEBI:24875"/>
    </ligand>
</feature>
<keyword evidence="8" id="KW-1185">Reference proteome</keyword>
<dbReference type="InterPro" id="IPR014710">
    <property type="entry name" value="RmlC-like_jellyroll"/>
</dbReference>
<evidence type="ECO:0000256" key="4">
    <source>
        <dbReference type="SAM" id="MobiDB-lite"/>
    </source>
</evidence>
<dbReference type="GO" id="GO:0046872">
    <property type="term" value="F:metal ion binding"/>
    <property type="evidence" value="ECO:0007669"/>
    <property type="project" value="UniProtKB-KW"/>
</dbReference>
<dbReference type="InterPro" id="IPR011051">
    <property type="entry name" value="RmlC_Cupin_sf"/>
</dbReference>
<accession>A0A4S2HDE8</accession>
<dbReference type="CDD" id="cd02247">
    <property type="entry name" value="cupin_pirin_C"/>
    <property type="match status" value="1"/>
</dbReference>
<dbReference type="PANTHER" id="PTHR13903:SF8">
    <property type="entry name" value="PIRIN"/>
    <property type="match status" value="1"/>
</dbReference>
<evidence type="ECO:0000256" key="2">
    <source>
        <dbReference type="PIRSR" id="PIRSR006232-1"/>
    </source>
</evidence>
<dbReference type="InterPro" id="IPR003829">
    <property type="entry name" value="Pirin_N_dom"/>
</dbReference>
<dbReference type="EMBL" id="SRXV01000001">
    <property type="protein sequence ID" value="TGY94070.1"/>
    <property type="molecule type" value="Genomic_DNA"/>
</dbReference>
<dbReference type="InterPro" id="IPR008778">
    <property type="entry name" value="Pirin_C_dom"/>
</dbReference>
<dbReference type="Pfam" id="PF02678">
    <property type="entry name" value="Pirin"/>
    <property type="match status" value="1"/>
</dbReference>
<comment type="cofactor">
    <cofactor evidence="2">
        <name>Fe cation</name>
        <dbReference type="ChEBI" id="CHEBI:24875"/>
    </cofactor>
    <text evidence="2">Binds 1 Fe cation per subunit.</text>
</comment>
<feature type="binding site" evidence="2">
    <location>
        <position position="59"/>
    </location>
    <ligand>
        <name>Fe cation</name>
        <dbReference type="ChEBI" id="CHEBI:24875"/>
    </ligand>
</feature>
<feature type="domain" description="Pirin N-terminal" evidence="5">
    <location>
        <begin position="20"/>
        <end position="125"/>
    </location>
</feature>
<feature type="region of interest" description="Disordered" evidence="4">
    <location>
        <begin position="277"/>
        <end position="314"/>
    </location>
</feature>
<dbReference type="OrthoDB" id="9780903at2"/>
<name>A0A4S2HDE8_9PROT</name>
<dbReference type="Proteomes" id="UP000305451">
    <property type="component" value="Unassembled WGS sequence"/>
</dbReference>
<dbReference type="InterPro" id="IPR012093">
    <property type="entry name" value="Pirin"/>
</dbReference>
<dbReference type="AlphaFoldDB" id="A0A4S2HDE8"/>
<evidence type="ECO:0000256" key="3">
    <source>
        <dbReference type="RuleBase" id="RU003457"/>
    </source>
</evidence>
<gene>
    <name evidence="7" type="ORF">E5162_01950</name>
</gene>
<feature type="binding site" evidence="2">
    <location>
        <position position="103"/>
    </location>
    <ligand>
        <name>Fe cation</name>
        <dbReference type="ChEBI" id="CHEBI:24875"/>
    </ligand>
</feature>
<feature type="binding site" evidence="2">
    <location>
        <position position="61"/>
    </location>
    <ligand>
        <name>Fe cation</name>
        <dbReference type="ChEBI" id="CHEBI:24875"/>
    </ligand>
</feature>
<feature type="domain" description="Pirin C-terminal" evidence="6">
    <location>
        <begin position="178"/>
        <end position="272"/>
    </location>
</feature>
<protein>
    <submittedName>
        <fullName evidence="7">Pirin family protein</fullName>
    </submittedName>
</protein>
<dbReference type="Gene3D" id="2.60.120.10">
    <property type="entry name" value="Jelly Rolls"/>
    <property type="match status" value="2"/>
</dbReference>
<organism evidence="7 8">
    <name type="scientific">Marinicauda pacifica</name>
    <dbReference type="NCBI Taxonomy" id="1133559"/>
    <lineage>
        <taxon>Bacteria</taxon>
        <taxon>Pseudomonadati</taxon>
        <taxon>Pseudomonadota</taxon>
        <taxon>Alphaproteobacteria</taxon>
        <taxon>Maricaulales</taxon>
        <taxon>Maricaulaceae</taxon>
        <taxon>Marinicauda</taxon>
    </lineage>
</organism>
<evidence type="ECO:0000313" key="7">
    <source>
        <dbReference type="EMBL" id="TGY94070.1"/>
    </source>
</evidence>
<evidence type="ECO:0000313" key="8">
    <source>
        <dbReference type="Proteomes" id="UP000305451"/>
    </source>
</evidence>
<keyword evidence="2" id="KW-0479">Metal-binding</keyword>
<sequence length="314" mass="34002">MADRALDIVIDGRTKDLGGFQVSRVLPFAKRRLVGPFIFLDEMGPATFKPGDGIDVRPHPHIGLATVTYLFDGEMDHADSLGVFQTIYPGDVNWMTAGRGIVHSERTGLAARETGFHLHGIQTWVALPEDREDTEPAFHHHPGNALPDFKTGGVSMRLILGTAYGQESPVEVFSPIVYIHAEAEAGAVFDLPGEHEELAVYVVSGAIELGGERIATGQLAVLADGQAGEVSVQEASRLMILGGASMGTRFIEWNFVASTKQQIETAKQDWRDSIANGFDGTRFTQARGETEYIPLPGDPEPGEPPRPTKDCPTT</sequence>
<dbReference type="PANTHER" id="PTHR13903">
    <property type="entry name" value="PIRIN-RELATED"/>
    <property type="match status" value="1"/>
</dbReference>
<comment type="similarity">
    <text evidence="1 3">Belongs to the pirin family.</text>
</comment>
<dbReference type="SUPFAM" id="SSF51182">
    <property type="entry name" value="RmlC-like cupins"/>
    <property type="match status" value="1"/>
</dbReference>
<dbReference type="CDD" id="cd02909">
    <property type="entry name" value="cupin_pirin_N"/>
    <property type="match status" value="1"/>
</dbReference>
<reference evidence="7 8" key="1">
    <citation type="journal article" date="2013" name="Int. J. Syst. Evol. Microbiol.">
        <title>Marinicauda pacifica gen. nov., sp. nov., a prosthecate alphaproteobacterium of the family Hyphomonadaceae isolated from deep seawater.</title>
        <authorList>
            <person name="Zhang X.Y."/>
            <person name="Li G.W."/>
            <person name="Wang C.S."/>
            <person name="Zhang Y.J."/>
            <person name="Xu X.W."/>
            <person name="Li H."/>
            <person name="Liu A."/>
            <person name="Liu C."/>
            <person name="Xie B.B."/>
            <person name="Qin Q.L."/>
            <person name="Xu Z."/>
            <person name="Chen X.L."/>
            <person name="Zhou B.C."/>
            <person name="Zhang Y.Z."/>
        </authorList>
    </citation>
    <scope>NUCLEOTIDE SEQUENCE [LARGE SCALE GENOMIC DNA]</scope>
    <source>
        <strain evidence="7 8">P-1 km-3</strain>
    </source>
</reference>
<proteinExistence type="inferred from homology"/>